<feature type="transmembrane region" description="Helical" evidence="8">
    <location>
        <begin position="205"/>
        <end position="222"/>
    </location>
</feature>
<dbReference type="GO" id="GO:0010329">
    <property type="term" value="F:auxin efflux transmembrane transporter activity"/>
    <property type="evidence" value="ECO:0007669"/>
    <property type="project" value="TreeGrafter"/>
</dbReference>
<dbReference type="Proteomes" id="UP001153555">
    <property type="component" value="Unassembled WGS sequence"/>
</dbReference>
<keyword evidence="5 8" id="KW-1133">Transmembrane helix</keyword>
<evidence type="ECO:0000313" key="10">
    <source>
        <dbReference type="EMBL" id="CAA0814393.1"/>
    </source>
</evidence>
<keyword evidence="6 8" id="KW-0472">Membrane</keyword>
<feature type="transmembrane region" description="Helical" evidence="8">
    <location>
        <begin position="47"/>
        <end position="65"/>
    </location>
</feature>
<feature type="transmembrane region" description="Helical" evidence="8">
    <location>
        <begin position="322"/>
        <end position="346"/>
    </location>
</feature>
<feature type="transmembrane region" description="Helical" evidence="8">
    <location>
        <begin position="267"/>
        <end position="289"/>
    </location>
</feature>
<evidence type="ECO:0000256" key="5">
    <source>
        <dbReference type="ARBA" id="ARBA00022989"/>
    </source>
</evidence>
<dbReference type="InterPro" id="IPR051107">
    <property type="entry name" value="Auxin_Efflux_Carrier"/>
</dbReference>
<sequence length="352" mass="38734">MIGWEDIYKVVVSMVPLYVPLVLGYASVRRWRMFKPEHCDAINRFNCYFVIPFFTFHFTSGVNPYRLNYQFLAGDVVAKAIVGSILALWANLWRGGNFSWAITSYSLSSLNNTLVVGVPLLGAMYGPVGEDLVVQSSVIQALIWFPILLFLLQLRQQQQKQKQQQEQQNADQENQNGNTNATAEYTTTVGSTMIKVFAKLATNPNCYACGLGLVWSLLAKRWNFGMPDIVEGSVLIMAKAGSGVAMFSMGLFMALQEKVIACGVKMSLYGMLLRFVGGPLTTAIGSLALGLRSNILRIAIIQAALPEAITAFVFAQEYGLHANVLSTAVIFGTIVSLPLLIAYYAILDVIKI</sequence>
<evidence type="ECO:0000256" key="4">
    <source>
        <dbReference type="ARBA" id="ARBA00022692"/>
    </source>
</evidence>
<feature type="transmembrane region" description="Helical" evidence="8">
    <location>
        <begin position="132"/>
        <end position="152"/>
    </location>
</feature>
<protein>
    <recommendedName>
        <fullName evidence="8">Auxin efflux carrier component</fullName>
    </recommendedName>
</protein>
<comment type="subcellular location">
    <subcellularLocation>
        <location evidence="1 8">Membrane</location>
        <topology evidence="1 8">Multi-pass membrane protein</topology>
    </subcellularLocation>
</comment>
<comment type="caution">
    <text evidence="10">The sequence shown here is derived from an EMBL/GenBank/DDBJ whole genome shotgun (WGS) entry which is preliminary data.</text>
</comment>
<feature type="transmembrane region" description="Helical" evidence="8">
    <location>
        <begin position="6"/>
        <end position="26"/>
    </location>
</feature>
<feature type="transmembrane region" description="Helical" evidence="8">
    <location>
        <begin position="234"/>
        <end position="255"/>
    </location>
</feature>
<organism evidence="10 11">
    <name type="scientific">Striga hermonthica</name>
    <name type="common">Purple witchweed</name>
    <name type="synonym">Buchnera hermonthica</name>
    <dbReference type="NCBI Taxonomy" id="68872"/>
    <lineage>
        <taxon>Eukaryota</taxon>
        <taxon>Viridiplantae</taxon>
        <taxon>Streptophyta</taxon>
        <taxon>Embryophyta</taxon>
        <taxon>Tracheophyta</taxon>
        <taxon>Spermatophyta</taxon>
        <taxon>Magnoliopsida</taxon>
        <taxon>eudicotyledons</taxon>
        <taxon>Gunneridae</taxon>
        <taxon>Pentapetalae</taxon>
        <taxon>asterids</taxon>
        <taxon>lamiids</taxon>
        <taxon>Lamiales</taxon>
        <taxon>Orobanchaceae</taxon>
        <taxon>Buchnereae</taxon>
        <taxon>Striga</taxon>
    </lineage>
</organism>
<gene>
    <name evidence="10" type="ORF">SHERM_14688</name>
</gene>
<dbReference type="InterPro" id="IPR004776">
    <property type="entry name" value="Mem_transp_PIN-like"/>
</dbReference>
<keyword evidence="9" id="KW-0175">Coiled coil</keyword>
<dbReference type="OrthoDB" id="2133778at2759"/>
<dbReference type="EMBL" id="CACSLK010012206">
    <property type="protein sequence ID" value="CAA0814393.1"/>
    <property type="molecule type" value="Genomic_DNA"/>
</dbReference>
<feature type="transmembrane region" description="Helical" evidence="8">
    <location>
        <begin position="71"/>
        <end position="93"/>
    </location>
</feature>
<dbReference type="GO" id="GO:0005886">
    <property type="term" value="C:plasma membrane"/>
    <property type="evidence" value="ECO:0007669"/>
    <property type="project" value="TreeGrafter"/>
</dbReference>
<dbReference type="InterPro" id="IPR014024">
    <property type="entry name" value="Auxin_eff_plant"/>
</dbReference>
<feature type="transmembrane region" description="Helical" evidence="8">
    <location>
        <begin position="105"/>
        <end position="126"/>
    </location>
</feature>
<comment type="similarity">
    <text evidence="2 8">Belongs to the auxin efflux carrier (TC 2.A.69.1) family.</text>
</comment>
<evidence type="ECO:0000256" key="1">
    <source>
        <dbReference type="ARBA" id="ARBA00004141"/>
    </source>
</evidence>
<evidence type="ECO:0000256" key="3">
    <source>
        <dbReference type="ARBA" id="ARBA00022448"/>
    </source>
</evidence>
<evidence type="ECO:0000256" key="9">
    <source>
        <dbReference type="SAM" id="Coils"/>
    </source>
</evidence>
<dbReference type="AlphaFoldDB" id="A0A9N7R6E0"/>
<dbReference type="NCBIfam" id="TIGR00946">
    <property type="entry name" value="2a69"/>
    <property type="match status" value="1"/>
</dbReference>
<evidence type="ECO:0000256" key="6">
    <source>
        <dbReference type="ARBA" id="ARBA00023136"/>
    </source>
</evidence>
<keyword evidence="4 8" id="KW-0812">Transmembrane</keyword>
<accession>A0A9N7R6E0</accession>
<keyword evidence="11" id="KW-1185">Reference proteome</keyword>
<comment type="caution">
    <text evidence="8">Lacks conserved residue(s) required for the propagation of feature annotation.</text>
</comment>
<dbReference type="PANTHER" id="PTHR31752:SF2">
    <property type="entry name" value="AUXIN EFFLUX CARRIER COMPONENT 5"/>
    <property type="match status" value="1"/>
</dbReference>
<feature type="coiled-coil region" evidence="9">
    <location>
        <begin position="148"/>
        <end position="182"/>
    </location>
</feature>
<keyword evidence="3 8" id="KW-0813">Transport</keyword>
<evidence type="ECO:0000256" key="8">
    <source>
        <dbReference type="RuleBase" id="RU362108"/>
    </source>
</evidence>
<evidence type="ECO:0000256" key="7">
    <source>
        <dbReference type="ARBA" id="ARBA00023294"/>
    </source>
</evidence>
<dbReference type="Pfam" id="PF03547">
    <property type="entry name" value="Mem_trans"/>
    <property type="match status" value="1"/>
</dbReference>
<proteinExistence type="inferred from homology"/>
<dbReference type="GO" id="GO:0005783">
    <property type="term" value="C:endoplasmic reticulum"/>
    <property type="evidence" value="ECO:0007669"/>
    <property type="project" value="TreeGrafter"/>
</dbReference>
<comment type="function">
    <text evidence="8">May act as a component of the auxin efflux carrier.</text>
</comment>
<evidence type="ECO:0000313" key="11">
    <source>
        <dbReference type="Proteomes" id="UP001153555"/>
    </source>
</evidence>
<keyword evidence="7 8" id="KW-0927">Auxin signaling pathway</keyword>
<evidence type="ECO:0000256" key="2">
    <source>
        <dbReference type="ARBA" id="ARBA00009177"/>
    </source>
</evidence>
<reference evidence="10" key="1">
    <citation type="submission" date="2019-12" db="EMBL/GenBank/DDBJ databases">
        <authorList>
            <person name="Scholes J."/>
        </authorList>
    </citation>
    <scope>NUCLEOTIDE SEQUENCE</scope>
</reference>
<dbReference type="GO" id="GO:0009734">
    <property type="term" value="P:auxin-activated signaling pathway"/>
    <property type="evidence" value="ECO:0007669"/>
    <property type="project" value="UniProtKB-UniRule"/>
</dbReference>
<dbReference type="PANTHER" id="PTHR31752">
    <property type="entry name" value="AUXIN EFFLUX CARRIER COMPONENT 1B-RELATED"/>
    <property type="match status" value="1"/>
</dbReference>
<name>A0A9N7R6E0_STRHE</name>
<dbReference type="GO" id="GO:0009926">
    <property type="term" value="P:auxin polar transport"/>
    <property type="evidence" value="ECO:0007669"/>
    <property type="project" value="TreeGrafter"/>
</dbReference>